<reference evidence="2 3" key="1">
    <citation type="submission" date="2018-11" db="EMBL/GenBank/DDBJ databases">
        <authorList>
            <person name="Zhou Z."/>
            <person name="Wang G."/>
        </authorList>
    </citation>
    <scope>NUCLEOTIDE SEQUENCE [LARGE SCALE GENOMIC DNA]</scope>
    <source>
        <strain evidence="2 3">KCTC42998</strain>
    </source>
</reference>
<organism evidence="2 3">
    <name type="scientific">Larkinella knui</name>
    <dbReference type="NCBI Taxonomy" id="2025310"/>
    <lineage>
        <taxon>Bacteria</taxon>
        <taxon>Pseudomonadati</taxon>
        <taxon>Bacteroidota</taxon>
        <taxon>Cytophagia</taxon>
        <taxon>Cytophagales</taxon>
        <taxon>Spirosomataceae</taxon>
        <taxon>Larkinella</taxon>
    </lineage>
</organism>
<dbReference type="InterPro" id="IPR001466">
    <property type="entry name" value="Beta-lactam-related"/>
</dbReference>
<sequence length="407" mass="44534">MASFNPFFQALIHFCLPLDRPRTYLRPPCLLLFFFVMKRLLVGVLASCLLLAACDRDLPPTPVISNNPMRSTLDSTVETAMRPYFANARHVGSLIGIYRKGAVSWYGYGETKRGSGQLPTMNTLFEIGSVTKPFTAALVLDWLQRHQLPVDTPIARYLPDYSRRGVASLTFRQLLDYSSGLPEDDAIADLKTAPGYTSANPYQHYDSTRVYAYLKNYGVKYPPGTRYTYSNLAFGLAGLILERMTHTSFETLVRERIAAPLELANTGVTLTAGQQSQVAQGYLETGEPAPRWVSLGGFNGAGALVSTGSDLMRFGQAQLRSETALEKLFAQTRTLSFVSPEAGREGLGWDLTSPEFDGVVKTGGTGGFSSLIMVSQARQLVVVVLFNNHETAAIETAASLTAALLKQ</sequence>
<dbReference type="OrthoDB" id="9793489at2"/>
<dbReference type="PANTHER" id="PTHR46825:SF8">
    <property type="entry name" value="BETA-LACTAMASE-RELATED"/>
    <property type="match status" value="1"/>
</dbReference>
<dbReference type="Gene3D" id="3.40.710.10">
    <property type="entry name" value="DD-peptidase/beta-lactamase superfamily"/>
    <property type="match status" value="1"/>
</dbReference>
<dbReference type="SUPFAM" id="SSF56601">
    <property type="entry name" value="beta-lactamase/transpeptidase-like"/>
    <property type="match status" value="1"/>
</dbReference>
<comment type="caution">
    <text evidence="2">The sequence shown here is derived from an EMBL/GenBank/DDBJ whole genome shotgun (WGS) entry which is preliminary data.</text>
</comment>
<keyword evidence="3" id="KW-1185">Reference proteome</keyword>
<dbReference type="AlphaFoldDB" id="A0A3P1CKV6"/>
<dbReference type="Proteomes" id="UP000274271">
    <property type="component" value="Unassembled WGS sequence"/>
</dbReference>
<keyword evidence="2" id="KW-0378">Hydrolase</keyword>
<evidence type="ECO:0000259" key="1">
    <source>
        <dbReference type="Pfam" id="PF00144"/>
    </source>
</evidence>
<gene>
    <name evidence="2" type="ORF">EHT87_16665</name>
</gene>
<proteinExistence type="predicted"/>
<accession>A0A3P1CKV6</accession>
<dbReference type="GO" id="GO:0016787">
    <property type="term" value="F:hydrolase activity"/>
    <property type="evidence" value="ECO:0007669"/>
    <property type="project" value="UniProtKB-KW"/>
</dbReference>
<dbReference type="PANTHER" id="PTHR46825">
    <property type="entry name" value="D-ALANYL-D-ALANINE-CARBOXYPEPTIDASE/ENDOPEPTIDASE AMPH"/>
    <property type="match status" value="1"/>
</dbReference>
<name>A0A3P1CKV6_9BACT</name>
<evidence type="ECO:0000313" key="2">
    <source>
        <dbReference type="EMBL" id="RRB13889.1"/>
    </source>
</evidence>
<dbReference type="EMBL" id="RQJP01000003">
    <property type="protein sequence ID" value="RRB13889.1"/>
    <property type="molecule type" value="Genomic_DNA"/>
</dbReference>
<evidence type="ECO:0000313" key="3">
    <source>
        <dbReference type="Proteomes" id="UP000274271"/>
    </source>
</evidence>
<feature type="domain" description="Beta-lactamase-related" evidence="1">
    <location>
        <begin position="79"/>
        <end position="393"/>
    </location>
</feature>
<dbReference type="InterPro" id="IPR050491">
    <property type="entry name" value="AmpC-like"/>
</dbReference>
<dbReference type="InterPro" id="IPR012338">
    <property type="entry name" value="Beta-lactam/transpept-like"/>
</dbReference>
<protein>
    <submittedName>
        <fullName evidence="2">Class A beta-lactamase-related serine hydrolase</fullName>
    </submittedName>
</protein>
<dbReference type="Pfam" id="PF00144">
    <property type="entry name" value="Beta-lactamase"/>
    <property type="match status" value="1"/>
</dbReference>